<protein>
    <submittedName>
        <fullName evidence="1">Flagellar protein FlgA</fullName>
    </submittedName>
</protein>
<evidence type="ECO:0000313" key="1">
    <source>
        <dbReference type="EMBL" id="GEO28680.1"/>
    </source>
</evidence>
<reference evidence="1 2" key="1">
    <citation type="submission" date="2019-07" db="EMBL/GenBank/DDBJ databases">
        <title>Whole genome shotgun sequence of Terrabacter aerolatus NBRC 106305.</title>
        <authorList>
            <person name="Hosoyama A."/>
            <person name="Uohara A."/>
            <person name="Ohji S."/>
            <person name="Ichikawa N."/>
        </authorList>
    </citation>
    <scope>NUCLEOTIDE SEQUENCE [LARGE SCALE GENOMIC DNA]</scope>
    <source>
        <strain evidence="1 2">NBRC 106305</strain>
    </source>
</reference>
<evidence type="ECO:0000313" key="2">
    <source>
        <dbReference type="Proteomes" id="UP000321534"/>
    </source>
</evidence>
<dbReference type="Proteomes" id="UP000321534">
    <property type="component" value="Unassembled WGS sequence"/>
</dbReference>
<name>A0A512CXE4_9MICO</name>
<dbReference type="OrthoDB" id="5192391at2"/>
<keyword evidence="1" id="KW-0969">Cilium</keyword>
<accession>A0A512CXE4</accession>
<dbReference type="EMBL" id="BJYX01000002">
    <property type="protein sequence ID" value="GEO28680.1"/>
    <property type="molecule type" value="Genomic_DNA"/>
</dbReference>
<proteinExistence type="predicted"/>
<organism evidence="1 2">
    <name type="scientific">Terrabacter aerolatus</name>
    <dbReference type="NCBI Taxonomy" id="422442"/>
    <lineage>
        <taxon>Bacteria</taxon>
        <taxon>Bacillati</taxon>
        <taxon>Actinomycetota</taxon>
        <taxon>Actinomycetes</taxon>
        <taxon>Micrococcales</taxon>
        <taxon>Intrasporangiaceae</taxon>
        <taxon>Terrabacter</taxon>
    </lineage>
</organism>
<keyword evidence="1" id="KW-0282">Flagellum</keyword>
<sequence>MTELASPSATRLQRPSWRDSRLVVGVLLVVVAATLGAKAVASADDRVPVWVAAGNLVAGDEVGQTSFERADVRLADGMNAYLPADAPPPTGAFMLRDVRAGELVPLSAVGGADAVDVQRVTVRADAMSTTGLTRGSRVDVFVTPKASTSSAAASTPTKKVLESAAVAAVLTSSGGLGSGSMTSVQIYVPSDKVQPLVEAVDGEAKLTLVPSVGAATGGGA</sequence>
<dbReference type="AlphaFoldDB" id="A0A512CXE4"/>
<dbReference type="RefSeq" id="WP_147063073.1">
    <property type="nucleotide sequence ID" value="NZ_BAAARO010000021.1"/>
</dbReference>
<gene>
    <name evidence="1" type="ORF">TAE01_04900</name>
</gene>
<comment type="caution">
    <text evidence="1">The sequence shown here is derived from an EMBL/GenBank/DDBJ whole genome shotgun (WGS) entry which is preliminary data.</text>
</comment>
<keyword evidence="1" id="KW-0966">Cell projection</keyword>
<keyword evidence="2" id="KW-1185">Reference proteome</keyword>